<evidence type="ECO:0000313" key="4">
    <source>
        <dbReference type="Proteomes" id="UP000244956"/>
    </source>
</evidence>
<dbReference type="CDD" id="cd16894">
    <property type="entry name" value="MltD-like"/>
    <property type="match status" value="1"/>
</dbReference>
<dbReference type="SMART" id="SM00257">
    <property type="entry name" value="LysM"/>
    <property type="match status" value="1"/>
</dbReference>
<accession>A0A2U2B7Z7</accession>
<dbReference type="GO" id="GO:0008933">
    <property type="term" value="F:peptidoglycan lytic transglycosylase activity"/>
    <property type="evidence" value="ECO:0007669"/>
    <property type="project" value="InterPro"/>
</dbReference>
<dbReference type="CDD" id="cd00118">
    <property type="entry name" value="LysM"/>
    <property type="match status" value="1"/>
</dbReference>
<name>A0A2U2B7Z7_9BACT</name>
<organism evidence="3 4">
    <name type="scientific">Marinilabilia rubra</name>
    <dbReference type="NCBI Taxonomy" id="2162893"/>
    <lineage>
        <taxon>Bacteria</taxon>
        <taxon>Pseudomonadati</taxon>
        <taxon>Bacteroidota</taxon>
        <taxon>Bacteroidia</taxon>
        <taxon>Marinilabiliales</taxon>
        <taxon>Marinilabiliaceae</taxon>
        <taxon>Marinilabilia</taxon>
    </lineage>
</organism>
<dbReference type="InterPro" id="IPR000189">
    <property type="entry name" value="Transglyc_AS"/>
</dbReference>
<dbReference type="Gene3D" id="3.10.350.10">
    <property type="entry name" value="LysM domain"/>
    <property type="match status" value="1"/>
</dbReference>
<dbReference type="OrthoDB" id="9815002at2"/>
<evidence type="ECO:0000259" key="2">
    <source>
        <dbReference type="PROSITE" id="PS51782"/>
    </source>
</evidence>
<proteinExistence type="inferred from homology"/>
<dbReference type="EMBL" id="QEWP01000008">
    <property type="protein sequence ID" value="PWD99188.1"/>
    <property type="molecule type" value="Genomic_DNA"/>
</dbReference>
<dbReference type="PROSITE" id="PS00922">
    <property type="entry name" value="TRANSGLYCOSYLASE"/>
    <property type="match status" value="1"/>
</dbReference>
<dbReference type="InterPro" id="IPR036779">
    <property type="entry name" value="LysM_dom_sf"/>
</dbReference>
<protein>
    <submittedName>
        <fullName evidence="3">Lytic transglycosylase</fullName>
    </submittedName>
</protein>
<dbReference type="GO" id="GO:0016020">
    <property type="term" value="C:membrane"/>
    <property type="evidence" value="ECO:0007669"/>
    <property type="project" value="InterPro"/>
</dbReference>
<dbReference type="PANTHER" id="PTHR37423">
    <property type="entry name" value="SOLUBLE LYTIC MUREIN TRANSGLYCOSYLASE-RELATED"/>
    <property type="match status" value="1"/>
</dbReference>
<dbReference type="SUPFAM" id="SSF54106">
    <property type="entry name" value="LysM domain"/>
    <property type="match status" value="1"/>
</dbReference>
<dbReference type="SUPFAM" id="SSF53955">
    <property type="entry name" value="Lysozyme-like"/>
    <property type="match status" value="1"/>
</dbReference>
<dbReference type="Gene3D" id="1.10.530.10">
    <property type="match status" value="1"/>
</dbReference>
<dbReference type="Proteomes" id="UP000244956">
    <property type="component" value="Unassembled WGS sequence"/>
</dbReference>
<dbReference type="PROSITE" id="PS51782">
    <property type="entry name" value="LYSM"/>
    <property type="match status" value="1"/>
</dbReference>
<dbReference type="InterPro" id="IPR018392">
    <property type="entry name" value="LysM"/>
</dbReference>
<gene>
    <name evidence="3" type="ORF">DDZ16_11360</name>
</gene>
<dbReference type="GO" id="GO:0000270">
    <property type="term" value="P:peptidoglycan metabolic process"/>
    <property type="evidence" value="ECO:0007669"/>
    <property type="project" value="InterPro"/>
</dbReference>
<dbReference type="Pfam" id="PF01464">
    <property type="entry name" value="SLT"/>
    <property type="match status" value="1"/>
</dbReference>
<dbReference type="InterPro" id="IPR008258">
    <property type="entry name" value="Transglycosylase_SLT_dom_1"/>
</dbReference>
<comment type="similarity">
    <text evidence="1">Belongs to the transglycosylase Slt family.</text>
</comment>
<evidence type="ECO:0000313" key="3">
    <source>
        <dbReference type="EMBL" id="PWD99188.1"/>
    </source>
</evidence>
<keyword evidence="4" id="KW-1185">Reference proteome</keyword>
<dbReference type="InterPro" id="IPR023346">
    <property type="entry name" value="Lysozyme-like_dom_sf"/>
</dbReference>
<dbReference type="AlphaFoldDB" id="A0A2U2B7Z7"/>
<dbReference type="Pfam" id="PF01476">
    <property type="entry name" value="LysM"/>
    <property type="match status" value="1"/>
</dbReference>
<dbReference type="PANTHER" id="PTHR37423:SF2">
    <property type="entry name" value="MEMBRANE-BOUND LYTIC MUREIN TRANSGLYCOSYLASE C"/>
    <property type="match status" value="1"/>
</dbReference>
<feature type="domain" description="LysM" evidence="2">
    <location>
        <begin position="325"/>
        <end position="368"/>
    </location>
</feature>
<comment type="caution">
    <text evidence="3">The sequence shown here is derived from an EMBL/GenBank/DDBJ whole genome shotgun (WGS) entry which is preliminary data.</text>
</comment>
<evidence type="ECO:0000256" key="1">
    <source>
        <dbReference type="ARBA" id="ARBA00007734"/>
    </source>
</evidence>
<reference evidence="3 4" key="1">
    <citation type="submission" date="2018-05" db="EMBL/GenBank/DDBJ databases">
        <title>Marinilabilia rubrum sp. nov., isolated from saltern sediment.</title>
        <authorList>
            <person name="Zhang R."/>
        </authorList>
    </citation>
    <scope>NUCLEOTIDE SEQUENCE [LARGE SCALE GENOMIC DNA]</scope>
    <source>
        <strain evidence="3 4">WTE16</strain>
    </source>
</reference>
<sequence length="409" mass="46945">MLKQILFCAGVFLLCFVAVKGQSDKNRVHVPGYLVESRVEKLDLKTPVSLVYNQYVQAYIDVYTFKRPDHLSNILARSELYFPLFEEYLDKYDLPLELKYLAVIESALDPRAKSSSGAYGLWQFLYQSSRMFDLKINSYVDERADPVKATDAACRYLKYLYANFNDWSLAIAAYNGGIGVVKEAILKTGGETDYWKLRPHLPEQVRGYVPAFIAVNYAMKYYPSYEIQKREAEFSYDDLHTTTLSGGITFDQISRKTGIKEDVLRLLNPVYKMDYIPACQKPVRIVLPKENLVNFMQNKSSFILEKEPVVERNPAPGDTAGRTKLSHIVARGEFFHEIAMRYQCTVEDLMVWNDFEDKNLLAGQRLTVWEPVLSNCSRIRILDVEEGVDFHDFNTSARPSINEVANVSN</sequence>
<dbReference type="RefSeq" id="WP_109264590.1">
    <property type="nucleotide sequence ID" value="NZ_QEWP01000008.1"/>
</dbReference>